<dbReference type="InterPro" id="IPR028098">
    <property type="entry name" value="Glyco_trans_4-like_N"/>
</dbReference>
<reference evidence="8" key="1">
    <citation type="submission" date="2022-12" db="EMBL/GenBank/DDBJ databases">
        <authorList>
            <person name="Mo P."/>
        </authorList>
    </citation>
    <scope>NUCLEOTIDE SEQUENCE [LARGE SCALE GENOMIC DNA]</scope>
    <source>
        <strain evidence="8">HUAS 3-15</strain>
    </source>
</reference>
<keyword evidence="8" id="KW-1185">Reference proteome</keyword>
<evidence type="ECO:0000259" key="6">
    <source>
        <dbReference type="Pfam" id="PF13579"/>
    </source>
</evidence>
<dbReference type="GO" id="GO:0016757">
    <property type="term" value="F:glycosyltransferase activity"/>
    <property type="evidence" value="ECO:0007669"/>
    <property type="project" value="UniProtKB-KW"/>
</dbReference>
<evidence type="ECO:0000313" key="8">
    <source>
        <dbReference type="Proteomes" id="UP001212821"/>
    </source>
</evidence>
<proteinExistence type="predicted"/>
<organism evidence="7 8">
    <name type="scientific">Kitasatospora cathayae</name>
    <dbReference type="NCBI Taxonomy" id="3004092"/>
    <lineage>
        <taxon>Bacteria</taxon>
        <taxon>Bacillati</taxon>
        <taxon>Actinomycetota</taxon>
        <taxon>Actinomycetes</taxon>
        <taxon>Kitasatosporales</taxon>
        <taxon>Streptomycetaceae</taxon>
        <taxon>Kitasatospora</taxon>
    </lineage>
</organism>
<evidence type="ECO:0000256" key="3">
    <source>
        <dbReference type="ARBA" id="ARBA00022679"/>
    </source>
</evidence>
<evidence type="ECO:0000259" key="5">
    <source>
        <dbReference type="Pfam" id="PF00534"/>
    </source>
</evidence>
<accession>A0ABY7QC56</accession>
<feature type="compositionally biased region" description="Polar residues" evidence="4">
    <location>
        <begin position="420"/>
        <end position="429"/>
    </location>
</feature>
<dbReference type="SUPFAM" id="SSF53756">
    <property type="entry name" value="UDP-Glycosyltransferase/glycogen phosphorylase"/>
    <property type="match status" value="1"/>
</dbReference>
<evidence type="ECO:0000256" key="4">
    <source>
        <dbReference type="SAM" id="MobiDB-lite"/>
    </source>
</evidence>
<dbReference type="RefSeq" id="WP_270149042.1">
    <property type="nucleotide sequence ID" value="NZ_CP115450.1"/>
</dbReference>
<dbReference type="PANTHER" id="PTHR12526:SF636">
    <property type="entry name" value="BLL3647 PROTEIN"/>
    <property type="match status" value="1"/>
</dbReference>
<dbReference type="Pfam" id="PF13579">
    <property type="entry name" value="Glyco_trans_4_4"/>
    <property type="match status" value="1"/>
</dbReference>
<dbReference type="PANTHER" id="PTHR12526">
    <property type="entry name" value="GLYCOSYLTRANSFERASE"/>
    <property type="match status" value="1"/>
</dbReference>
<feature type="domain" description="Glycosyltransferase subfamily 4-like N-terminal" evidence="6">
    <location>
        <begin position="14"/>
        <end position="172"/>
    </location>
</feature>
<protein>
    <recommendedName>
        <fullName evidence="1">D-inositol 3-phosphate glycosyltransferase</fullName>
    </recommendedName>
</protein>
<dbReference type="EMBL" id="CP115450">
    <property type="protein sequence ID" value="WBP90330.1"/>
    <property type="molecule type" value="Genomic_DNA"/>
</dbReference>
<dbReference type="Proteomes" id="UP001212821">
    <property type="component" value="Chromosome"/>
</dbReference>
<dbReference type="Pfam" id="PF00534">
    <property type="entry name" value="Glycos_transf_1"/>
    <property type="match status" value="1"/>
</dbReference>
<evidence type="ECO:0000256" key="1">
    <source>
        <dbReference type="ARBA" id="ARBA00021292"/>
    </source>
</evidence>
<sequence length="649" mass="71284">MNICFLTKYPPIQGGVSMHCYWAARGLAERGHRVFVVTNADEVEETFRIRIPETDRVGSGAYAPEFPESGGRVIVTSTQPPDRRELYYVPLGNPTVSRLAGLATELIRAHDCEVIFSYYLEPYGVAAHLASRFTGVPYVFKHAGSDLHRLMRLPELRTTYTEVLRGANRLISRGPSRTRLLEAGVDESAITSCAAFGLPTDLFTPVGPSRPLSQWIATGPEPARPVDSGLPVLGIYGKLGEFKGSFDLLHAMRRLFSDGFRFNLAAAVQGWQQDAFTRLAGRLGLADHVHLIPFMPHWSIPEFIRSCTAVAFLERDFPIAAHTPTIPSEIIACGGCLIVSTEVARKQLFRAAIRDRRNVVVTDPLRHDELAAALRYALEDGARAQDIGRRGHVELDYEPTYESYVGELEQLLISVAAEPTGSSSPSRNPDTAGADPAGVAQALPGLYPRTQALLTADDERRLHRAAQVDGSHRDAADRRALALRVGQLLLSVLPPHAVVAREVCRYEYKIHEWTRDATKDKPTTPSVAELGWRARPDQARPRLVGQAEIVEFSCDVEPVLEALAAGREAPAGEGPLKVLFHEATAPLRVSEPTAWVVELLRAGDLTVDQIAHLARERYDAIGPHSDRTSAAQCLDVLEGLYWEGVVTFG</sequence>
<name>A0ABY7QC56_9ACTN</name>
<gene>
    <name evidence="7" type="ORF">O1G21_33705</name>
</gene>
<evidence type="ECO:0000313" key="7">
    <source>
        <dbReference type="EMBL" id="WBP90330.1"/>
    </source>
</evidence>
<evidence type="ECO:0000256" key="2">
    <source>
        <dbReference type="ARBA" id="ARBA00022676"/>
    </source>
</evidence>
<keyword evidence="2 7" id="KW-0328">Glycosyltransferase</keyword>
<keyword evidence="3 7" id="KW-0808">Transferase</keyword>
<dbReference type="Gene3D" id="3.40.50.2000">
    <property type="entry name" value="Glycogen Phosphorylase B"/>
    <property type="match status" value="2"/>
</dbReference>
<feature type="region of interest" description="Disordered" evidence="4">
    <location>
        <begin position="418"/>
        <end position="440"/>
    </location>
</feature>
<feature type="domain" description="Glycosyl transferase family 1" evidence="5">
    <location>
        <begin position="228"/>
        <end position="391"/>
    </location>
</feature>
<dbReference type="InterPro" id="IPR001296">
    <property type="entry name" value="Glyco_trans_1"/>
</dbReference>